<dbReference type="Proteomes" id="UP000183649">
    <property type="component" value="Unassembled WGS sequence"/>
</dbReference>
<dbReference type="RefSeq" id="WP_055450929.1">
    <property type="nucleotide sequence ID" value="NZ_CYHF01000007.1"/>
</dbReference>
<proteinExistence type="predicted"/>
<dbReference type="STRING" id="339866.GCA_001418255_02048"/>
<evidence type="ECO:0000313" key="2">
    <source>
        <dbReference type="Proteomes" id="UP000183649"/>
    </source>
</evidence>
<accession>A0A0K6I549</accession>
<organism evidence="1 2">
    <name type="scientific">Thiomonas bhubaneswarensis</name>
    <dbReference type="NCBI Taxonomy" id="339866"/>
    <lineage>
        <taxon>Bacteria</taxon>
        <taxon>Pseudomonadati</taxon>
        <taxon>Pseudomonadota</taxon>
        <taxon>Betaproteobacteria</taxon>
        <taxon>Burkholderiales</taxon>
        <taxon>Thiomonas</taxon>
    </lineage>
</organism>
<gene>
    <name evidence="1" type="ORF">Ga0061069_1079</name>
</gene>
<name>A0A0K6I549_9BURK</name>
<dbReference type="EMBL" id="CYHF01000007">
    <property type="protein sequence ID" value="CUA98211.1"/>
    <property type="molecule type" value="Genomic_DNA"/>
</dbReference>
<reference evidence="2" key="1">
    <citation type="submission" date="2015-08" db="EMBL/GenBank/DDBJ databases">
        <authorList>
            <person name="Varghese N."/>
        </authorList>
    </citation>
    <scope>NUCLEOTIDE SEQUENCE [LARGE SCALE GENOMIC DNA]</scope>
    <source>
        <strain evidence="2">DSM 18181</strain>
    </source>
</reference>
<evidence type="ECO:0000313" key="1">
    <source>
        <dbReference type="EMBL" id="CUA98211.1"/>
    </source>
</evidence>
<sequence>MVSDPAKRDLWKRRIGASIKRVHILRQARAYQHGMPLHLLRQLRDLVHAAKHARGDRFEHRGLGYVIQRRAIFDRLELEDGTFVCGLGGGIFRD</sequence>
<protein>
    <submittedName>
        <fullName evidence="1">Uncharacterized protein</fullName>
    </submittedName>
</protein>
<dbReference type="AlphaFoldDB" id="A0A0K6I549"/>
<keyword evidence="2" id="KW-1185">Reference proteome</keyword>